<dbReference type="EMBL" id="QTSX02003273">
    <property type="protein sequence ID" value="KAJ9071342.1"/>
    <property type="molecule type" value="Genomic_DNA"/>
</dbReference>
<sequence length="242" mass="25631">MLPISLSSSCAGLAPVWGWSVPHLHSSLCRPSVGPCVLVPGRACRVLFLLASAVSLLGLGLFLLFRGCVWGGSPPYVQPHCVWGVLPQAMRLFSCLAFLSAWVVPGSRGGVVGPLLVASWSGCVGSVPFFFLLVRALGPPGFPSCAGVGLLVAVWVPFCSGAPLPANMHLLFLPAYLPFLNPIEEVFGWLMQVVKQGTPTGTKDLFDLLQAGIHTLPAETVAKFYGHTDLFIPACLAKQPIN</sequence>
<organism evidence="1 2">
    <name type="scientific">Entomophthora muscae</name>
    <dbReference type="NCBI Taxonomy" id="34485"/>
    <lineage>
        <taxon>Eukaryota</taxon>
        <taxon>Fungi</taxon>
        <taxon>Fungi incertae sedis</taxon>
        <taxon>Zoopagomycota</taxon>
        <taxon>Entomophthoromycotina</taxon>
        <taxon>Entomophthoromycetes</taxon>
        <taxon>Entomophthorales</taxon>
        <taxon>Entomophthoraceae</taxon>
        <taxon>Entomophthora</taxon>
    </lineage>
</organism>
<dbReference type="Proteomes" id="UP001165960">
    <property type="component" value="Unassembled WGS sequence"/>
</dbReference>
<gene>
    <name evidence="1" type="ORF">DSO57_1037888</name>
</gene>
<accession>A0ACC2TAP8</accession>
<keyword evidence="2" id="KW-1185">Reference proteome</keyword>
<reference evidence="1" key="1">
    <citation type="submission" date="2022-04" db="EMBL/GenBank/DDBJ databases">
        <title>Genome of the entomopathogenic fungus Entomophthora muscae.</title>
        <authorList>
            <person name="Elya C."/>
            <person name="Lovett B.R."/>
            <person name="Lee E."/>
            <person name="Macias A.M."/>
            <person name="Hajek A.E."/>
            <person name="De Bivort B.L."/>
            <person name="Kasson M.T."/>
            <person name="De Fine Licht H.H."/>
            <person name="Stajich J.E."/>
        </authorList>
    </citation>
    <scope>NUCLEOTIDE SEQUENCE</scope>
    <source>
        <strain evidence="1">Berkeley</strain>
    </source>
</reference>
<protein>
    <submittedName>
        <fullName evidence="1">Uncharacterized protein</fullName>
    </submittedName>
</protein>
<proteinExistence type="predicted"/>
<name>A0ACC2TAP8_9FUNG</name>
<evidence type="ECO:0000313" key="2">
    <source>
        <dbReference type="Proteomes" id="UP001165960"/>
    </source>
</evidence>
<evidence type="ECO:0000313" key="1">
    <source>
        <dbReference type="EMBL" id="KAJ9071342.1"/>
    </source>
</evidence>
<comment type="caution">
    <text evidence="1">The sequence shown here is derived from an EMBL/GenBank/DDBJ whole genome shotgun (WGS) entry which is preliminary data.</text>
</comment>